<dbReference type="EMBL" id="JAGTPG010000002">
    <property type="protein sequence ID" value="MBR8640551.1"/>
    <property type="molecule type" value="Genomic_DNA"/>
</dbReference>
<feature type="transmembrane region" description="Helical" evidence="7">
    <location>
        <begin position="32"/>
        <end position="50"/>
    </location>
</feature>
<evidence type="ECO:0000256" key="1">
    <source>
        <dbReference type="ARBA" id="ARBA00004651"/>
    </source>
</evidence>
<evidence type="ECO:0000313" key="10">
    <source>
        <dbReference type="Proteomes" id="UP000682308"/>
    </source>
</evidence>
<organism evidence="9 10">
    <name type="scientific">Streptomyces tuirus</name>
    <dbReference type="NCBI Taxonomy" id="68278"/>
    <lineage>
        <taxon>Bacteria</taxon>
        <taxon>Bacillati</taxon>
        <taxon>Actinomycetota</taxon>
        <taxon>Actinomycetes</taxon>
        <taxon>Kitasatosporales</taxon>
        <taxon>Streptomycetaceae</taxon>
        <taxon>Streptomyces</taxon>
    </lineage>
</organism>
<dbReference type="PROSITE" id="PS50928">
    <property type="entry name" value="ABC_TM1"/>
    <property type="match status" value="1"/>
</dbReference>
<reference evidence="9 10" key="1">
    <citation type="submission" date="2021-04" db="EMBL/GenBank/DDBJ databases">
        <title>Characterization of the biosynthetic gene cluster of new lipopeptides with antitumor activity in the genome of the marine Streptomyces PHM034.</title>
        <authorList>
            <person name="Ceniceros A."/>
            <person name="Canedo L."/>
            <person name="Mendez C."/>
            <person name="Olano C."/>
            <person name="Schleissner C."/>
            <person name="Cuevas C."/>
            <person name="De La Calle F."/>
            <person name="Salas J.A."/>
        </authorList>
    </citation>
    <scope>NUCLEOTIDE SEQUENCE [LARGE SCALE GENOMIC DNA]</scope>
    <source>
        <strain evidence="9 10">PHM034</strain>
    </source>
</reference>
<dbReference type="Pfam" id="PF00528">
    <property type="entry name" value="BPD_transp_1"/>
    <property type="match status" value="1"/>
</dbReference>
<evidence type="ECO:0000256" key="3">
    <source>
        <dbReference type="ARBA" id="ARBA00022475"/>
    </source>
</evidence>
<comment type="subcellular location">
    <subcellularLocation>
        <location evidence="1 7">Cell membrane</location>
        <topology evidence="1 7">Multi-pass membrane protein</topology>
    </subcellularLocation>
</comment>
<keyword evidence="5 7" id="KW-1133">Transmembrane helix</keyword>
<dbReference type="GO" id="GO:0055085">
    <property type="term" value="P:transmembrane transport"/>
    <property type="evidence" value="ECO:0007669"/>
    <property type="project" value="InterPro"/>
</dbReference>
<feature type="transmembrane region" description="Helical" evidence="7">
    <location>
        <begin position="243"/>
        <end position="261"/>
    </location>
</feature>
<keyword evidence="3" id="KW-1003">Cell membrane</keyword>
<protein>
    <submittedName>
        <fullName evidence="9">ABC transporter permease subunit</fullName>
    </submittedName>
</protein>
<evidence type="ECO:0000256" key="2">
    <source>
        <dbReference type="ARBA" id="ARBA00022448"/>
    </source>
</evidence>
<sequence length="277" mass="29153">MTELVNRKTVAGTGVPGPKRLTIRHLPLRRSFNVLGLLAVAVGLALWQILAVQADNFLFPSLSAVVEAFWDSLRDGSLLEALQITLLKGLVGLLLGVAAALVLGRVMATSTVLTASLAPLISGVFPIPRLAMYPLMVVALGAGGQAAIALVAIEAFFPMLYSVQLGASSVTQRYRWLMSNVGASFGQREALVLRAMTPSVVAGLRNAVPTVLVVVVVTELVMGGSGTGFLVRDAGSQFEPARALAVVVALGIVGVMLNVLVKKLFERTQPWSLSLQS</sequence>
<feature type="transmembrane region" description="Helical" evidence="7">
    <location>
        <begin position="211"/>
        <end position="231"/>
    </location>
</feature>
<keyword evidence="6 7" id="KW-0472">Membrane</keyword>
<dbReference type="AlphaFoldDB" id="A0A941FHS5"/>
<accession>A0A941FHS5</accession>
<dbReference type="InterPro" id="IPR000515">
    <property type="entry name" value="MetI-like"/>
</dbReference>
<evidence type="ECO:0000256" key="6">
    <source>
        <dbReference type="ARBA" id="ARBA00023136"/>
    </source>
</evidence>
<dbReference type="GO" id="GO:0005886">
    <property type="term" value="C:plasma membrane"/>
    <property type="evidence" value="ECO:0007669"/>
    <property type="project" value="UniProtKB-SubCell"/>
</dbReference>
<gene>
    <name evidence="9" type="ORF">KEF29_17575</name>
</gene>
<proteinExistence type="inferred from homology"/>
<evidence type="ECO:0000256" key="4">
    <source>
        <dbReference type="ARBA" id="ARBA00022692"/>
    </source>
</evidence>
<keyword evidence="4 7" id="KW-0812">Transmembrane</keyword>
<dbReference type="PANTHER" id="PTHR30151">
    <property type="entry name" value="ALKANE SULFONATE ABC TRANSPORTER-RELATED, MEMBRANE SUBUNIT"/>
    <property type="match status" value="1"/>
</dbReference>
<dbReference type="PANTHER" id="PTHR30151:SF0">
    <property type="entry name" value="ABC TRANSPORTER PERMEASE PROTEIN MJ0413-RELATED"/>
    <property type="match status" value="1"/>
</dbReference>
<feature type="transmembrane region" description="Helical" evidence="7">
    <location>
        <begin position="110"/>
        <end position="127"/>
    </location>
</feature>
<name>A0A941FHS5_9ACTN</name>
<evidence type="ECO:0000256" key="5">
    <source>
        <dbReference type="ARBA" id="ARBA00022989"/>
    </source>
</evidence>
<dbReference type="InterPro" id="IPR035906">
    <property type="entry name" value="MetI-like_sf"/>
</dbReference>
<dbReference type="Proteomes" id="UP000682308">
    <property type="component" value="Unassembled WGS sequence"/>
</dbReference>
<evidence type="ECO:0000259" key="8">
    <source>
        <dbReference type="PROSITE" id="PS50928"/>
    </source>
</evidence>
<dbReference type="SUPFAM" id="SSF161098">
    <property type="entry name" value="MetI-like"/>
    <property type="match status" value="1"/>
</dbReference>
<feature type="domain" description="ABC transmembrane type-1" evidence="8">
    <location>
        <begin position="78"/>
        <end position="265"/>
    </location>
</feature>
<feature type="transmembrane region" description="Helical" evidence="7">
    <location>
        <begin position="81"/>
        <end position="103"/>
    </location>
</feature>
<comment type="caution">
    <text evidence="9">The sequence shown here is derived from an EMBL/GenBank/DDBJ whole genome shotgun (WGS) entry which is preliminary data.</text>
</comment>
<evidence type="ECO:0000256" key="7">
    <source>
        <dbReference type="RuleBase" id="RU363032"/>
    </source>
</evidence>
<dbReference type="Gene3D" id="1.10.3720.10">
    <property type="entry name" value="MetI-like"/>
    <property type="match status" value="1"/>
</dbReference>
<evidence type="ECO:0000313" key="9">
    <source>
        <dbReference type="EMBL" id="MBR8640551.1"/>
    </source>
</evidence>
<comment type="similarity">
    <text evidence="7">Belongs to the binding-protein-dependent transport system permease family.</text>
</comment>
<keyword evidence="10" id="KW-1185">Reference proteome</keyword>
<keyword evidence="2 7" id="KW-0813">Transport</keyword>